<dbReference type="SUPFAM" id="SSF53335">
    <property type="entry name" value="S-adenosyl-L-methionine-dependent methyltransferases"/>
    <property type="match status" value="1"/>
</dbReference>
<evidence type="ECO:0000256" key="2">
    <source>
        <dbReference type="ARBA" id="ARBA00022679"/>
    </source>
</evidence>
<dbReference type="InterPro" id="IPR040758">
    <property type="entry name" value="PrmC_N"/>
</dbReference>
<dbReference type="InterPro" id="IPR007848">
    <property type="entry name" value="Small_mtfrase_dom"/>
</dbReference>
<dbReference type="PANTHER" id="PTHR18895">
    <property type="entry name" value="HEMK METHYLTRANSFERASE"/>
    <property type="match status" value="1"/>
</dbReference>
<dbReference type="GO" id="GO:0032259">
    <property type="term" value="P:methylation"/>
    <property type="evidence" value="ECO:0007669"/>
    <property type="project" value="UniProtKB-KW"/>
</dbReference>
<comment type="similarity">
    <text evidence="5">Belongs to the protein N5-glutamine methyltransferase family. PrmC subfamily.</text>
</comment>
<evidence type="ECO:0000313" key="9">
    <source>
        <dbReference type="EMBL" id="QIW11596.1"/>
    </source>
</evidence>
<dbReference type="Gene3D" id="1.10.8.10">
    <property type="entry name" value="DNA helicase RuvA subunit, C-terminal domain"/>
    <property type="match status" value="1"/>
</dbReference>
<dbReference type="AlphaFoldDB" id="A0A2Z4XXN6"/>
<name>A0A2Z4XXN6_9GAMM</name>
<dbReference type="NCBIfam" id="TIGR03534">
    <property type="entry name" value="RF_mod_PrmC"/>
    <property type="match status" value="1"/>
</dbReference>
<dbReference type="Proteomes" id="UP000681131">
    <property type="component" value="Chromosome"/>
</dbReference>
<dbReference type="EMBL" id="CP043424">
    <property type="protein sequence ID" value="QIW11596.1"/>
    <property type="molecule type" value="Genomic_DNA"/>
</dbReference>
<feature type="binding site" evidence="5">
    <location>
        <position position="193"/>
    </location>
    <ligand>
        <name>S-adenosyl-L-methionine</name>
        <dbReference type="ChEBI" id="CHEBI:59789"/>
    </ligand>
</feature>
<dbReference type="InterPro" id="IPR002052">
    <property type="entry name" value="DNA_methylase_N6_adenine_CS"/>
</dbReference>
<keyword evidence="2 5" id="KW-0808">Transferase</keyword>
<dbReference type="HAMAP" id="MF_02126">
    <property type="entry name" value="RF_methyltr_PrmC"/>
    <property type="match status" value="1"/>
</dbReference>
<dbReference type="InterPro" id="IPR029063">
    <property type="entry name" value="SAM-dependent_MTases_sf"/>
</dbReference>
<dbReference type="EC" id="2.1.1.297" evidence="5"/>
<comment type="function">
    <text evidence="5">Methylates the class 1 translation termination release factors RF1/PrfA and RF2/PrfB on the glutamine residue of the universally conserved GGQ motif.</text>
</comment>
<dbReference type="Pfam" id="PF05175">
    <property type="entry name" value="MTS"/>
    <property type="match status" value="1"/>
</dbReference>
<dbReference type="GO" id="GO:0102559">
    <property type="term" value="F:peptide chain release factor N(5)-glutamine methyltransferase activity"/>
    <property type="evidence" value="ECO:0007669"/>
    <property type="project" value="UniProtKB-EC"/>
</dbReference>
<protein>
    <recommendedName>
        <fullName evidence="5">Release factor glutamine methyltransferase</fullName>
        <shortName evidence="5">RF MTase</shortName>
        <ecNumber evidence="5">2.1.1.297</ecNumber>
    </recommendedName>
    <alternativeName>
        <fullName evidence="5">N5-glutamine methyltransferase PrmC</fullName>
    </alternativeName>
    <alternativeName>
        <fullName evidence="5">Protein-(glutamine-N5) MTase PrmC</fullName>
    </alternativeName>
    <alternativeName>
        <fullName evidence="5">Protein-glutamine N-methyltransferase PrmC</fullName>
    </alternativeName>
</protein>
<evidence type="ECO:0000259" key="7">
    <source>
        <dbReference type="Pfam" id="PF17827"/>
    </source>
</evidence>
<reference evidence="8 10" key="1">
    <citation type="submission" date="2017-06" db="EMBL/GenBank/DDBJ databases">
        <title>Complete genome of Francisella adeliensis.</title>
        <authorList>
            <person name="Vallesi A."/>
            <person name="Sjodin A."/>
        </authorList>
    </citation>
    <scope>NUCLEOTIDE SEQUENCE [LARGE SCALE GENOMIC DNA]</scope>
    <source>
        <strain evidence="8 10">FDC440</strain>
    </source>
</reference>
<dbReference type="Proteomes" id="UP000251120">
    <property type="component" value="Chromosome"/>
</dbReference>
<evidence type="ECO:0000313" key="11">
    <source>
        <dbReference type="Proteomes" id="UP000681131"/>
    </source>
</evidence>
<feature type="domain" description="Methyltransferase small" evidence="6">
    <location>
        <begin position="117"/>
        <end position="214"/>
    </location>
</feature>
<dbReference type="KEGG" id="fad:CDH04_02590"/>
<dbReference type="InterPro" id="IPR050320">
    <property type="entry name" value="N5-glutamine_MTase"/>
</dbReference>
<dbReference type="GO" id="GO:0003676">
    <property type="term" value="F:nucleic acid binding"/>
    <property type="evidence" value="ECO:0007669"/>
    <property type="project" value="InterPro"/>
</dbReference>
<dbReference type="EMBL" id="CP021781">
    <property type="protein sequence ID" value="AXA33368.1"/>
    <property type="molecule type" value="Genomic_DNA"/>
</dbReference>
<dbReference type="InterPro" id="IPR004556">
    <property type="entry name" value="HemK-like"/>
</dbReference>
<feature type="binding site" evidence="5">
    <location>
        <begin position="127"/>
        <end position="131"/>
    </location>
    <ligand>
        <name>S-adenosyl-L-methionine</name>
        <dbReference type="ChEBI" id="CHEBI:59789"/>
    </ligand>
</feature>
<evidence type="ECO:0000313" key="8">
    <source>
        <dbReference type="EMBL" id="AXA33368.1"/>
    </source>
</evidence>
<reference evidence="9 11" key="2">
    <citation type="submission" date="2019-08" db="EMBL/GenBank/DDBJ databases">
        <title>Complete genome sequences of Francisella adeliensis (FSC1325 and FSC1326).</title>
        <authorList>
            <person name="Ohrman C."/>
            <person name="Uneklint I."/>
            <person name="Vallesi A."/>
            <person name="Karlsson L."/>
            <person name="Sjodin A."/>
        </authorList>
    </citation>
    <scope>NUCLEOTIDE SEQUENCE [LARGE SCALE GENOMIC DNA]</scope>
    <source>
        <strain evidence="9 11">FSC1325</strain>
    </source>
</reference>
<dbReference type="Pfam" id="PF17827">
    <property type="entry name" value="PrmC_N"/>
    <property type="match status" value="1"/>
</dbReference>
<sequence>MSNLAISQFIKSSVDNFECSEASSKATLKQDIQTLICDELDVDRTYLYINADKILSGDIVNSLKLKISRLESGEPLAYILGYKYFWDQKLFVTQDTLVPRADTEVIIEAVLSDIGDKKVKLEILDLGTGTGAIALALVGELSNARVIAVDYSSKTLAVAKKNAVENDLPNVEFIQSDWYESLKNTKFDVIVSNPPYIDINDGDIDKCVEAFEPAKALFSEDDGLADIITIVKGAVFHLKQKGGLYIEHGYMQAKAVREIFAQYGFCNIQTIKDLNGKDRCTKAFIL</sequence>
<dbReference type="OrthoDB" id="9800643at2"/>
<gene>
    <name evidence="5 8" type="primary">prmC</name>
    <name evidence="8" type="ORF">CDH04_02590</name>
    <name evidence="9" type="ORF">FZC43_02590</name>
</gene>
<feature type="binding site" evidence="5">
    <location>
        <position position="150"/>
    </location>
    <ligand>
        <name>S-adenosyl-L-methionine</name>
        <dbReference type="ChEBI" id="CHEBI:59789"/>
    </ligand>
</feature>
<keyword evidence="11" id="KW-1185">Reference proteome</keyword>
<evidence type="ECO:0000259" key="6">
    <source>
        <dbReference type="Pfam" id="PF05175"/>
    </source>
</evidence>
<dbReference type="RefSeq" id="WP_112869541.1">
    <property type="nucleotide sequence ID" value="NZ_CP021781.1"/>
</dbReference>
<dbReference type="CDD" id="cd02440">
    <property type="entry name" value="AdoMet_MTases"/>
    <property type="match status" value="1"/>
</dbReference>
<dbReference type="NCBIfam" id="TIGR00536">
    <property type="entry name" value="hemK_fam"/>
    <property type="match status" value="1"/>
</dbReference>
<evidence type="ECO:0000256" key="3">
    <source>
        <dbReference type="ARBA" id="ARBA00022691"/>
    </source>
</evidence>
<dbReference type="PANTHER" id="PTHR18895:SF74">
    <property type="entry name" value="MTRF1L RELEASE FACTOR GLUTAMINE METHYLTRANSFERASE"/>
    <property type="match status" value="1"/>
</dbReference>
<proteinExistence type="inferred from homology"/>
<dbReference type="FunFam" id="3.40.50.150:FF:000053">
    <property type="entry name" value="Release factor glutamine methyltransferase"/>
    <property type="match status" value="1"/>
</dbReference>
<dbReference type="PROSITE" id="PS00092">
    <property type="entry name" value="N6_MTASE"/>
    <property type="match status" value="1"/>
</dbReference>
<accession>A0A2Z4XXN6</accession>
<dbReference type="InterPro" id="IPR019874">
    <property type="entry name" value="RF_methyltr_PrmC"/>
</dbReference>
<dbReference type="Gene3D" id="3.40.50.150">
    <property type="entry name" value="Vaccinia Virus protein VP39"/>
    <property type="match status" value="1"/>
</dbReference>
<feature type="binding site" evidence="5">
    <location>
        <position position="178"/>
    </location>
    <ligand>
        <name>S-adenosyl-L-methionine</name>
        <dbReference type="ChEBI" id="CHEBI:59789"/>
    </ligand>
</feature>
<comment type="catalytic activity">
    <reaction evidence="4 5">
        <text>L-glutaminyl-[peptide chain release factor] + S-adenosyl-L-methionine = N(5)-methyl-L-glutaminyl-[peptide chain release factor] + S-adenosyl-L-homocysteine + H(+)</text>
        <dbReference type="Rhea" id="RHEA:42896"/>
        <dbReference type="Rhea" id="RHEA-COMP:10271"/>
        <dbReference type="Rhea" id="RHEA-COMP:10272"/>
        <dbReference type="ChEBI" id="CHEBI:15378"/>
        <dbReference type="ChEBI" id="CHEBI:30011"/>
        <dbReference type="ChEBI" id="CHEBI:57856"/>
        <dbReference type="ChEBI" id="CHEBI:59789"/>
        <dbReference type="ChEBI" id="CHEBI:61891"/>
        <dbReference type="EC" id="2.1.1.297"/>
    </reaction>
</comment>
<feature type="domain" description="Release factor glutamine methyltransferase N-terminal" evidence="7">
    <location>
        <begin position="29"/>
        <end position="81"/>
    </location>
</feature>
<evidence type="ECO:0000313" key="10">
    <source>
        <dbReference type="Proteomes" id="UP000251120"/>
    </source>
</evidence>
<evidence type="ECO:0000256" key="5">
    <source>
        <dbReference type="HAMAP-Rule" id="MF_02126"/>
    </source>
</evidence>
<keyword evidence="3 5" id="KW-0949">S-adenosyl-L-methionine</keyword>
<evidence type="ECO:0000256" key="1">
    <source>
        <dbReference type="ARBA" id="ARBA00022603"/>
    </source>
</evidence>
<keyword evidence="1 5" id="KW-0489">Methyltransferase</keyword>
<evidence type="ECO:0000256" key="4">
    <source>
        <dbReference type="ARBA" id="ARBA00048391"/>
    </source>
</evidence>
<organism evidence="8 10">
    <name type="scientific">Francisella adeliensis</name>
    <dbReference type="NCBI Taxonomy" id="2007306"/>
    <lineage>
        <taxon>Bacteria</taxon>
        <taxon>Pseudomonadati</taxon>
        <taxon>Pseudomonadota</taxon>
        <taxon>Gammaproteobacteria</taxon>
        <taxon>Thiotrichales</taxon>
        <taxon>Francisellaceae</taxon>
        <taxon>Francisella</taxon>
    </lineage>
</organism>
<feature type="binding site" evidence="5">
    <location>
        <begin position="193"/>
        <end position="196"/>
    </location>
    <ligand>
        <name>substrate</name>
    </ligand>
</feature>